<evidence type="ECO:0000256" key="1">
    <source>
        <dbReference type="SAM" id="Phobius"/>
    </source>
</evidence>
<keyword evidence="1" id="KW-0472">Membrane</keyword>
<accession>A0A2W5N4D3</accession>
<feature type="transmembrane region" description="Helical" evidence="1">
    <location>
        <begin position="299"/>
        <end position="324"/>
    </location>
</feature>
<reference evidence="3 4" key="1">
    <citation type="submission" date="2017-08" db="EMBL/GenBank/DDBJ databases">
        <title>Infants hospitalized years apart are colonized by the same room-sourced microbial strains.</title>
        <authorList>
            <person name="Brooks B."/>
            <person name="Olm M.R."/>
            <person name="Firek B.A."/>
            <person name="Baker R."/>
            <person name="Thomas B.C."/>
            <person name="Morowitz M.J."/>
            <person name="Banfield J.F."/>
        </authorList>
    </citation>
    <scope>NUCLEOTIDE SEQUENCE [LARGE SCALE GENOMIC DNA]</scope>
    <source>
        <strain evidence="3">S2_005_002_R2_29</strain>
    </source>
</reference>
<dbReference type="InterPro" id="IPR050879">
    <property type="entry name" value="Acyltransferase_3"/>
</dbReference>
<organism evidence="3 4">
    <name type="scientific">Micavibrio aeruginosavorus</name>
    <dbReference type="NCBI Taxonomy" id="349221"/>
    <lineage>
        <taxon>Bacteria</taxon>
        <taxon>Pseudomonadati</taxon>
        <taxon>Bdellovibrionota</taxon>
        <taxon>Bdellovibrionia</taxon>
        <taxon>Bdellovibrionales</taxon>
        <taxon>Pseudobdellovibrionaceae</taxon>
        <taxon>Micavibrio</taxon>
    </lineage>
</organism>
<name>A0A2W5N4D3_9BACT</name>
<keyword evidence="1" id="KW-0812">Transmembrane</keyword>
<comment type="caution">
    <text evidence="3">The sequence shown here is derived from an EMBL/GenBank/DDBJ whole genome shotgun (WGS) entry which is preliminary data.</text>
</comment>
<feature type="transmembrane region" description="Helical" evidence="1">
    <location>
        <begin position="212"/>
        <end position="232"/>
    </location>
</feature>
<feature type="domain" description="Acyltransferase 3" evidence="2">
    <location>
        <begin position="23"/>
        <end position="315"/>
    </location>
</feature>
<dbReference type="EMBL" id="QFQB01000043">
    <property type="protein sequence ID" value="PZQ45625.1"/>
    <property type="molecule type" value="Genomic_DNA"/>
</dbReference>
<dbReference type="AlphaFoldDB" id="A0A2W5N4D3"/>
<dbReference type="InterPro" id="IPR002656">
    <property type="entry name" value="Acyl_transf_3_dom"/>
</dbReference>
<evidence type="ECO:0000259" key="2">
    <source>
        <dbReference type="Pfam" id="PF01757"/>
    </source>
</evidence>
<dbReference type="GO" id="GO:0016020">
    <property type="term" value="C:membrane"/>
    <property type="evidence" value="ECO:0007669"/>
    <property type="project" value="TreeGrafter"/>
</dbReference>
<dbReference type="GO" id="GO:0016747">
    <property type="term" value="F:acyltransferase activity, transferring groups other than amino-acyl groups"/>
    <property type="evidence" value="ECO:0007669"/>
    <property type="project" value="InterPro"/>
</dbReference>
<keyword evidence="1" id="KW-1133">Transmembrane helix</keyword>
<evidence type="ECO:0000313" key="3">
    <source>
        <dbReference type="EMBL" id="PZQ45625.1"/>
    </source>
</evidence>
<dbReference type="Pfam" id="PF01757">
    <property type="entry name" value="Acyl_transf_3"/>
    <property type="match status" value="1"/>
</dbReference>
<feature type="transmembrane region" description="Helical" evidence="1">
    <location>
        <begin position="26"/>
        <end position="45"/>
    </location>
</feature>
<sequence length="354" mass="40104">MANEEIHAKKADIAPHAHYMRPLDGIRGMACLFVVAAHIVILFKIDELPEWGSMGVVIFFVLSGFLMSTLYADTKFSLDASVKYMIARFTRIAPPYWVAVLFAWALYMYMPTYAYQMTPFQMLRSVFFGGNQGVFWSIPPEIQFYVFFLLLWFSWGKWKAGNRTWGIVAILLSLAMLVTREQWGGLMLPSKLHIFLYGFGAAFLVKSKAISAQLCTLPAQVLLSIVTIVYGYCIVTEQSLYVELVFPGLVGLWVASMSRSTLFTKPFETDTMRLMGAASFSVYLFHDALLRFFADLGVFHYNIFVNIMLSVLLCLVPPIAFHVLCEKRLNKASKEAALTCFEKIKARWPALAKA</sequence>
<feature type="transmembrane region" description="Helical" evidence="1">
    <location>
        <begin position="186"/>
        <end position="205"/>
    </location>
</feature>
<feature type="transmembrane region" description="Helical" evidence="1">
    <location>
        <begin position="51"/>
        <end position="72"/>
    </location>
</feature>
<dbReference type="PANTHER" id="PTHR23028">
    <property type="entry name" value="ACETYLTRANSFERASE"/>
    <property type="match status" value="1"/>
</dbReference>
<proteinExistence type="predicted"/>
<gene>
    <name evidence="3" type="ORF">DI551_06870</name>
</gene>
<protein>
    <recommendedName>
        <fullName evidence="2">Acyltransferase 3 domain-containing protein</fullName>
    </recommendedName>
</protein>
<dbReference type="Proteomes" id="UP000249417">
    <property type="component" value="Unassembled WGS sequence"/>
</dbReference>
<dbReference type="PANTHER" id="PTHR23028:SF53">
    <property type="entry name" value="ACYL_TRANSF_3 DOMAIN-CONTAINING PROTEIN"/>
    <property type="match status" value="1"/>
</dbReference>
<feature type="transmembrane region" description="Helical" evidence="1">
    <location>
        <begin position="134"/>
        <end position="152"/>
    </location>
</feature>
<feature type="transmembrane region" description="Helical" evidence="1">
    <location>
        <begin position="244"/>
        <end position="262"/>
    </location>
</feature>
<dbReference type="GO" id="GO:0000271">
    <property type="term" value="P:polysaccharide biosynthetic process"/>
    <property type="evidence" value="ECO:0007669"/>
    <property type="project" value="TreeGrafter"/>
</dbReference>
<feature type="transmembrane region" description="Helical" evidence="1">
    <location>
        <begin position="93"/>
        <end position="114"/>
    </location>
</feature>
<evidence type="ECO:0000313" key="4">
    <source>
        <dbReference type="Proteomes" id="UP000249417"/>
    </source>
</evidence>